<evidence type="ECO:0000313" key="1">
    <source>
        <dbReference type="EMBL" id="KZP30261.1"/>
    </source>
</evidence>
<keyword evidence="2" id="KW-1185">Reference proteome</keyword>
<dbReference type="AlphaFoldDB" id="A0A166T736"/>
<accession>A0A166T736</accession>
<reference evidence="1 2" key="1">
    <citation type="journal article" date="2016" name="Mol. Biol. Evol.">
        <title>Comparative Genomics of Early-Diverging Mushroom-Forming Fungi Provides Insights into the Origins of Lignocellulose Decay Capabilities.</title>
        <authorList>
            <person name="Nagy L.G."/>
            <person name="Riley R."/>
            <person name="Tritt A."/>
            <person name="Adam C."/>
            <person name="Daum C."/>
            <person name="Floudas D."/>
            <person name="Sun H."/>
            <person name="Yadav J.S."/>
            <person name="Pangilinan J."/>
            <person name="Larsson K.H."/>
            <person name="Matsuura K."/>
            <person name="Barry K."/>
            <person name="Labutti K."/>
            <person name="Kuo R."/>
            <person name="Ohm R.A."/>
            <person name="Bhattacharya S.S."/>
            <person name="Shirouzu T."/>
            <person name="Yoshinaga Y."/>
            <person name="Martin F.M."/>
            <person name="Grigoriev I.V."/>
            <person name="Hibbett D.S."/>
        </authorList>
    </citation>
    <scope>NUCLEOTIDE SEQUENCE [LARGE SCALE GENOMIC DNA]</scope>
    <source>
        <strain evidence="1 2">CBS 109695</strain>
    </source>
</reference>
<protein>
    <submittedName>
        <fullName evidence="1">Uncharacterized protein</fullName>
    </submittedName>
</protein>
<dbReference type="Proteomes" id="UP000076532">
    <property type="component" value="Unassembled WGS sequence"/>
</dbReference>
<dbReference type="EMBL" id="KV417494">
    <property type="protein sequence ID" value="KZP30261.1"/>
    <property type="molecule type" value="Genomic_DNA"/>
</dbReference>
<gene>
    <name evidence="1" type="ORF">FIBSPDRAFT_850553</name>
</gene>
<organism evidence="1 2">
    <name type="scientific">Athelia psychrophila</name>
    <dbReference type="NCBI Taxonomy" id="1759441"/>
    <lineage>
        <taxon>Eukaryota</taxon>
        <taxon>Fungi</taxon>
        <taxon>Dikarya</taxon>
        <taxon>Basidiomycota</taxon>
        <taxon>Agaricomycotina</taxon>
        <taxon>Agaricomycetes</taxon>
        <taxon>Agaricomycetidae</taxon>
        <taxon>Atheliales</taxon>
        <taxon>Atheliaceae</taxon>
        <taxon>Athelia</taxon>
    </lineage>
</organism>
<proteinExistence type="predicted"/>
<name>A0A166T736_9AGAM</name>
<sequence length="107" mass="11965">MTMREIAAKQRVSKSLVSKVLQLYGNLYRISSPPGTTSMQLNTLGLTKPLDWLDSPWQGNDALCKQRIDASEVCLQALSIVLEYIKEVEGGQRRGDKEADRAGSRWP</sequence>
<evidence type="ECO:0000313" key="2">
    <source>
        <dbReference type="Proteomes" id="UP000076532"/>
    </source>
</evidence>